<gene>
    <name evidence="2" type="ORF">FGO68_gene11643</name>
</gene>
<reference evidence="2" key="1">
    <citation type="submission" date="2019-06" db="EMBL/GenBank/DDBJ databases">
        <authorList>
            <person name="Zheng W."/>
        </authorList>
    </citation>
    <scope>NUCLEOTIDE SEQUENCE</scope>
    <source>
        <strain evidence="2">QDHG01</strain>
    </source>
</reference>
<evidence type="ECO:0000313" key="2">
    <source>
        <dbReference type="EMBL" id="TNV71449.1"/>
    </source>
</evidence>
<feature type="transmembrane region" description="Helical" evidence="1">
    <location>
        <begin position="20"/>
        <end position="39"/>
    </location>
</feature>
<dbReference type="EMBL" id="RRYP01029795">
    <property type="protein sequence ID" value="TNV71449.1"/>
    <property type="molecule type" value="Genomic_DNA"/>
</dbReference>
<sequence length="129" mass="15033">MYNYHLLVGRRGHFLSLDRLVGSWTWSVAAWIGGQLLVVKLLRQALPMENALTIYFIKYNYNGAQFMFFPLNDYQKQIMAKNTNKRQFLVPEYAQELGYANEFLTGFTDNSILEADATFGTRKYMIELV</sequence>
<accession>A0A8J8SUT4</accession>
<keyword evidence="1" id="KW-1133">Transmembrane helix</keyword>
<dbReference type="Proteomes" id="UP000785679">
    <property type="component" value="Unassembled WGS sequence"/>
</dbReference>
<keyword evidence="1" id="KW-0472">Membrane</keyword>
<comment type="caution">
    <text evidence="2">The sequence shown here is derived from an EMBL/GenBank/DDBJ whole genome shotgun (WGS) entry which is preliminary data.</text>
</comment>
<evidence type="ECO:0000256" key="1">
    <source>
        <dbReference type="SAM" id="Phobius"/>
    </source>
</evidence>
<evidence type="ECO:0000313" key="3">
    <source>
        <dbReference type="Proteomes" id="UP000785679"/>
    </source>
</evidence>
<dbReference type="AlphaFoldDB" id="A0A8J8SUT4"/>
<protein>
    <submittedName>
        <fullName evidence="2">Uncharacterized protein</fullName>
    </submittedName>
</protein>
<name>A0A8J8SUT4_HALGN</name>
<organism evidence="2 3">
    <name type="scientific">Halteria grandinella</name>
    <dbReference type="NCBI Taxonomy" id="5974"/>
    <lineage>
        <taxon>Eukaryota</taxon>
        <taxon>Sar</taxon>
        <taxon>Alveolata</taxon>
        <taxon>Ciliophora</taxon>
        <taxon>Intramacronucleata</taxon>
        <taxon>Spirotrichea</taxon>
        <taxon>Stichotrichia</taxon>
        <taxon>Sporadotrichida</taxon>
        <taxon>Halteriidae</taxon>
        <taxon>Halteria</taxon>
    </lineage>
</organism>
<keyword evidence="3" id="KW-1185">Reference proteome</keyword>
<keyword evidence="1" id="KW-0812">Transmembrane</keyword>
<proteinExistence type="predicted"/>